<keyword evidence="1" id="KW-1133">Transmembrane helix</keyword>
<keyword evidence="3" id="KW-1185">Reference proteome</keyword>
<accession>A0A0M9FZG4</accession>
<evidence type="ECO:0000256" key="1">
    <source>
        <dbReference type="SAM" id="Phobius"/>
    </source>
</evidence>
<dbReference type="VEuPathDB" id="TriTrypDB:LpyrH10_11_0370"/>
<dbReference type="GeneID" id="26905862"/>
<evidence type="ECO:0008006" key="4">
    <source>
        <dbReference type="Google" id="ProtNLM"/>
    </source>
</evidence>
<organism evidence="2 3">
    <name type="scientific">Leptomonas pyrrhocoris</name>
    <name type="common">Firebug parasite</name>
    <dbReference type="NCBI Taxonomy" id="157538"/>
    <lineage>
        <taxon>Eukaryota</taxon>
        <taxon>Discoba</taxon>
        <taxon>Euglenozoa</taxon>
        <taxon>Kinetoplastea</taxon>
        <taxon>Metakinetoplastina</taxon>
        <taxon>Trypanosomatida</taxon>
        <taxon>Trypanosomatidae</taxon>
        <taxon>Leishmaniinae</taxon>
        <taxon>Leptomonas</taxon>
    </lineage>
</organism>
<dbReference type="Proteomes" id="UP000037923">
    <property type="component" value="Unassembled WGS sequence"/>
</dbReference>
<feature type="transmembrane region" description="Helical" evidence="1">
    <location>
        <begin position="49"/>
        <end position="69"/>
    </location>
</feature>
<protein>
    <recommendedName>
        <fullName evidence="4">Transmembrane protein</fullName>
    </recommendedName>
</protein>
<reference evidence="2 3" key="1">
    <citation type="submission" date="2015-07" db="EMBL/GenBank/DDBJ databases">
        <title>High-quality genome of monoxenous trypanosomatid Leptomonas pyrrhocoris.</title>
        <authorList>
            <person name="Flegontov P."/>
            <person name="Butenko A."/>
            <person name="Firsov S."/>
            <person name="Vlcek C."/>
            <person name="Logacheva M.D."/>
            <person name="Field M."/>
            <person name="Filatov D."/>
            <person name="Flegontova O."/>
            <person name="Gerasimov E."/>
            <person name="Jackson A.P."/>
            <person name="Kelly S."/>
            <person name="Opperdoes F."/>
            <person name="O'Reilly A."/>
            <person name="Votypka J."/>
            <person name="Yurchenko V."/>
            <person name="Lukes J."/>
        </authorList>
    </citation>
    <scope>NUCLEOTIDE SEQUENCE [LARGE SCALE GENOMIC DNA]</scope>
    <source>
        <strain evidence="2">H10</strain>
    </source>
</reference>
<dbReference type="AlphaFoldDB" id="A0A0M9FZG4"/>
<gene>
    <name evidence="2" type="ORF">ABB37_05572</name>
</gene>
<proteinExistence type="predicted"/>
<sequence length="87" mass="9935">MKRQRRRDDAAADEEHFIYHDAKKTRQLFDTNGDQRVVLGRRCVLQHSAVILVIVLLAVLLGFSCWFFLNDASYDEATLAGARPPFA</sequence>
<keyword evidence="1" id="KW-0812">Transmembrane</keyword>
<evidence type="ECO:0000313" key="3">
    <source>
        <dbReference type="Proteomes" id="UP000037923"/>
    </source>
</evidence>
<dbReference type="OMA" id="RCIMQHA"/>
<evidence type="ECO:0000313" key="2">
    <source>
        <dbReference type="EMBL" id="KPA79036.1"/>
    </source>
</evidence>
<dbReference type="RefSeq" id="XP_015657475.1">
    <property type="nucleotide sequence ID" value="XM_015803650.1"/>
</dbReference>
<dbReference type="EMBL" id="LGTL01000011">
    <property type="protein sequence ID" value="KPA79036.1"/>
    <property type="molecule type" value="Genomic_DNA"/>
</dbReference>
<keyword evidence="1" id="KW-0472">Membrane</keyword>
<name>A0A0M9FZG4_LEPPY</name>
<comment type="caution">
    <text evidence="2">The sequence shown here is derived from an EMBL/GenBank/DDBJ whole genome shotgun (WGS) entry which is preliminary data.</text>
</comment>